<keyword evidence="3" id="KW-0472">Membrane</keyword>
<feature type="active site" description="Nucleophile" evidence="2">
    <location>
        <position position="45"/>
    </location>
</feature>
<feature type="active site" description="Proton acceptor" evidence="2">
    <location>
        <position position="367"/>
    </location>
</feature>
<accession>A0A3B9ISY8</accession>
<feature type="transmembrane region" description="Helical" evidence="3">
    <location>
        <begin position="141"/>
        <end position="165"/>
    </location>
</feature>
<organism evidence="5 6">
    <name type="scientific">Tistrella mobilis</name>
    <dbReference type="NCBI Taxonomy" id="171437"/>
    <lineage>
        <taxon>Bacteria</taxon>
        <taxon>Pseudomonadati</taxon>
        <taxon>Pseudomonadota</taxon>
        <taxon>Alphaproteobacteria</taxon>
        <taxon>Geminicoccales</taxon>
        <taxon>Geminicoccaceae</taxon>
        <taxon>Tistrella</taxon>
    </lineage>
</organism>
<proteinExistence type="predicted"/>
<protein>
    <submittedName>
        <fullName evidence="5">RpoH suppressor</fullName>
    </submittedName>
</protein>
<feature type="transmembrane region" description="Helical" evidence="3">
    <location>
        <begin position="112"/>
        <end position="135"/>
    </location>
</feature>
<dbReference type="Proteomes" id="UP000257706">
    <property type="component" value="Unassembled WGS sequence"/>
</dbReference>
<dbReference type="PROSITE" id="PS51635">
    <property type="entry name" value="PNPLA"/>
    <property type="match status" value="1"/>
</dbReference>
<feature type="domain" description="PNPLA" evidence="4">
    <location>
        <begin position="13"/>
        <end position="380"/>
    </location>
</feature>
<dbReference type="EMBL" id="DMAI01000428">
    <property type="protein sequence ID" value="HAE50915.1"/>
    <property type="molecule type" value="Genomic_DNA"/>
</dbReference>
<dbReference type="InterPro" id="IPR016035">
    <property type="entry name" value="Acyl_Trfase/lysoPLipase"/>
</dbReference>
<dbReference type="GO" id="GO:0016787">
    <property type="term" value="F:hydrolase activity"/>
    <property type="evidence" value="ECO:0007669"/>
    <property type="project" value="UniProtKB-UniRule"/>
</dbReference>
<evidence type="ECO:0000259" key="4">
    <source>
        <dbReference type="PROSITE" id="PS51635"/>
    </source>
</evidence>
<keyword evidence="2" id="KW-0378">Hydrolase</keyword>
<keyword evidence="1 2" id="KW-0443">Lipid metabolism</keyword>
<sequence>MTARADPELTCDVIMKGGITSGVVYPKAILQLAAMYRFRSVGGTSAGAIAASITAAAEYGRASGGFETLGAIPDTLQTRLLDLFQPDPRARDLFDLILTAGLQRRPMAALPLLIRAGLPWNLVALLPGLLLIWFAHGWAGWLAGGLLALFLTLIAGAGIAIWRLYRLLPTLDYGLCPGSAPDGASPGFPPLSDWLTDTIDAAAHVQGPGQGQGRGGRPLIFSDLWAGGPGGIEGTPAHPAINLRTVTTSLGERRPRALPDLGDRNFYFDPAEMRRAFPARVVDQMVAAGTRLLDEAKARDGDRFIWPEYDGRRLIAFPAPGDLPVVVAARMSLSFPFLISAIPLYRIDWPTKQADGKAVMRRLLFSDGGISSNFPIHFFDALLPTRPTFGISLDQYSEDRPRRRVHLPMPAIQGQWIALQTVGSLGGFVMSLFNAASEWQDELRTVLPGYRERVAHIYLKPDEGGLNLAMPPETIRTLTDLGQRAGLLMTGTAPADGPDAANFDFDDHRWRRFLSLYAAFEAALQGAAPVWGDAEDPDSYAAFIARTLDHPASYFQSDPADRQEVFRRMDRLMRLVRDDWPTPLRDHKGLVPKPETKLRITPEF</sequence>
<name>A0A3B9ISY8_9PROT</name>
<dbReference type="GO" id="GO:0016042">
    <property type="term" value="P:lipid catabolic process"/>
    <property type="evidence" value="ECO:0007669"/>
    <property type="project" value="UniProtKB-UniRule"/>
</dbReference>
<keyword evidence="2" id="KW-0442">Lipid degradation</keyword>
<feature type="short sequence motif" description="GXSXG" evidence="2">
    <location>
        <begin position="43"/>
        <end position="47"/>
    </location>
</feature>
<reference evidence="5 6" key="1">
    <citation type="journal article" date="2018" name="Nat. Biotechnol.">
        <title>A standardized bacterial taxonomy based on genome phylogeny substantially revises the tree of life.</title>
        <authorList>
            <person name="Parks D.H."/>
            <person name="Chuvochina M."/>
            <person name="Waite D.W."/>
            <person name="Rinke C."/>
            <person name="Skarshewski A."/>
            <person name="Chaumeil P.A."/>
            <person name="Hugenholtz P."/>
        </authorList>
    </citation>
    <scope>NUCLEOTIDE SEQUENCE [LARGE SCALE GENOMIC DNA]</scope>
    <source>
        <strain evidence="5">UBA8739</strain>
    </source>
</reference>
<keyword evidence="3" id="KW-0812">Transmembrane</keyword>
<evidence type="ECO:0000256" key="1">
    <source>
        <dbReference type="ARBA" id="ARBA00023098"/>
    </source>
</evidence>
<dbReference type="Gene3D" id="3.40.1090.10">
    <property type="entry name" value="Cytosolic phospholipase A2 catalytic domain"/>
    <property type="match status" value="1"/>
</dbReference>
<evidence type="ECO:0000313" key="5">
    <source>
        <dbReference type="EMBL" id="HAE50915.1"/>
    </source>
</evidence>
<comment type="caution">
    <text evidence="5">The sequence shown here is derived from an EMBL/GenBank/DDBJ whole genome shotgun (WGS) entry which is preliminary data.</text>
</comment>
<feature type="short sequence motif" description="DGA/G" evidence="2">
    <location>
        <begin position="367"/>
        <end position="369"/>
    </location>
</feature>
<dbReference type="InterPro" id="IPR002641">
    <property type="entry name" value="PNPLA_dom"/>
</dbReference>
<gene>
    <name evidence="5" type="ORF">DCK97_26225</name>
</gene>
<comment type="caution">
    <text evidence="2">Lacks conserved residue(s) required for the propagation of feature annotation.</text>
</comment>
<keyword evidence="3" id="KW-1133">Transmembrane helix</keyword>
<evidence type="ECO:0000313" key="6">
    <source>
        <dbReference type="Proteomes" id="UP000257706"/>
    </source>
</evidence>
<evidence type="ECO:0000256" key="2">
    <source>
        <dbReference type="PROSITE-ProRule" id="PRU01161"/>
    </source>
</evidence>
<dbReference type="SUPFAM" id="SSF52151">
    <property type="entry name" value="FabD/lysophospholipase-like"/>
    <property type="match status" value="1"/>
</dbReference>
<dbReference type="AlphaFoldDB" id="A0A3B9ISY8"/>
<evidence type="ECO:0000256" key="3">
    <source>
        <dbReference type="SAM" id="Phobius"/>
    </source>
</evidence>